<sequence>MKILAPVSSINEVKILISKGAEELYCGISLEAWEHKHGQDLWLSRRGPGKANIGNLEILSELVETAHNCGAKVFLTLNQPGYVKELAAEILPFVQEVRRNCKVDAFIVADPGLIRILKEKEQDIVIHVSSLAAVLNSSSVNFFRKLGVERIIFPRYLNVNSLNKIISTCGRELEYEVFILNDGCVFEEGYCHVSHAYGGAFCHNPAWSYKLLSMVREDEKESFRHCVDEYKRWLWVGIKNFGGLTGSDGYPLGMCGLCSLHEYKELGITSLKIVGREAPLRKKAKSVELVKRILDYENDGHPSGEVRDYARRLKGVKRLCETGYMCYDR</sequence>
<dbReference type="STRING" id="768706.Desor_2857"/>
<gene>
    <name evidence="1" type="ordered locus">Desor_2857</name>
</gene>
<dbReference type="eggNOG" id="COG0826">
    <property type="taxonomic scope" value="Bacteria"/>
</dbReference>
<dbReference type="PATRIC" id="fig|768706.3.peg.2865"/>
<dbReference type="InterPro" id="IPR001539">
    <property type="entry name" value="Peptidase_U32"/>
</dbReference>
<name>G7WDR2_DESOD</name>
<accession>G7WDR2</accession>
<dbReference type="GO" id="GO:0006508">
    <property type="term" value="P:proteolysis"/>
    <property type="evidence" value="ECO:0007669"/>
    <property type="project" value="UniProtKB-KW"/>
</dbReference>
<dbReference type="OrthoDB" id="1983353at2"/>
<protein>
    <submittedName>
        <fullName evidence="1">Collagenase-like protease</fullName>
    </submittedName>
</protein>
<dbReference type="PANTHER" id="PTHR30217">
    <property type="entry name" value="PEPTIDASE U32 FAMILY"/>
    <property type="match status" value="1"/>
</dbReference>
<reference evidence="1 2" key="2">
    <citation type="journal article" date="2012" name="J. Bacteriol.">
        <title>Complete genome sequences of Desulfosporosinus orientis DSM765T, Desulfosporosinus youngiae DSM17734T, Desulfosporosinus meridiei DSM13257T, and Desulfosporosinus acidiphilus DSM22704T.</title>
        <authorList>
            <person name="Pester M."/>
            <person name="Brambilla E."/>
            <person name="Alazard D."/>
            <person name="Rattei T."/>
            <person name="Weinmaier T."/>
            <person name="Han J."/>
            <person name="Lucas S."/>
            <person name="Lapidus A."/>
            <person name="Cheng J.F."/>
            <person name="Goodwin L."/>
            <person name="Pitluck S."/>
            <person name="Peters L."/>
            <person name="Ovchinnikova G."/>
            <person name="Teshima H."/>
            <person name="Detter J.C."/>
            <person name="Han C.S."/>
            <person name="Tapia R."/>
            <person name="Land M.L."/>
            <person name="Hauser L."/>
            <person name="Kyrpides N.C."/>
            <person name="Ivanova N.N."/>
            <person name="Pagani I."/>
            <person name="Huntmann M."/>
            <person name="Wei C.L."/>
            <person name="Davenport K.W."/>
            <person name="Daligault H."/>
            <person name="Chain P.S."/>
            <person name="Chen A."/>
            <person name="Mavromatis K."/>
            <person name="Markowitz V."/>
            <person name="Szeto E."/>
            <person name="Mikhailova N."/>
            <person name="Pati A."/>
            <person name="Wagner M."/>
            <person name="Woyke T."/>
            <person name="Ollivier B."/>
            <person name="Klenk H.P."/>
            <person name="Spring S."/>
            <person name="Loy A."/>
        </authorList>
    </citation>
    <scope>NUCLEOTIDE SEQUENCE [LARGE SCALE GENOMIC DNA]</scope>
    <source>
        <strain evidence="2">ATCC 19365 / DSM 765 / NCIMB 8382 / VKM B-1628</strain>
    </source>
</reference>
<dbReference type="PANTHER" id="PTHR30217:SF10">
    <property type="entry name" value="23S RRNA 5-HYDROXYCYTIDINE C2501 SYNTHASE"/>
    <property type="match status" value="1"/>
</dbReference>
<dbReference type="Proteomes" id="UP000006346">
    <property type="component" value="Chromosome"/>
</dbReference>
<dbReference type="GO" id="GO:0008233">
    <property type="term" value="F:peptidase activity"/>
    <property type="evidence" value="ECO:0007669"/>
    <property type="project" value="UniProtKB-KW"/>
</dbReference>
<dbReference type="KEGG" id="dor:Desor_2857"/>
<keyword evidence="1" id="KW-0645">Protease</keyword>
<keyword evidence="2" id="KW-1185">Reference proteome</keyword>
<dbReference type="MEROPS" id="U32.004"/>
<dbReference type="EMBL" id="CP003108">
    <property type="protein sequence ID" value="AET68387.1"/>
    <property type="molecule type" value="Genomic_DNA"/>
</dbReference>
<dbReference type="RefSeq" id="WP_014185195.1">
    <property type="nucleotide sequence ID" value="NC_016584.1"/>
</dbReference>
<evidence type="ECO:0000313" key="2">
    <source>
        <dbReference type="Proteomes" id="UP000006346"/>
    </source>
</evidence>
<dbReference type="AlphaFoldDB" id="G7WDR2"/>
<keyword evidence="1" id="KW-0378">Hydrolase</keyword>
<dbReference type="InterPro" id="IPR051454">
    <property type="entry name" value="RNA/ubiquinone_mod_enzymes"/>
</dbReference>
<evidence type="ECO:0000313" key="1">
    <source>
        <dbReference type="EMBL" id="AET68387.1"/>
    </source>
</evidence>
<dbReference type="HOGENOM" id="CLU_072025_0_0_9"/>
<reference evidence="2" key="1">
    <citation type="submission" date="2011-11" db="EMBL/GenBank/DDBJ databases">
        <title>Complete sequence of Desulfosporosinus orientis DSM 765.</title>
        <authorList>
            <person name="Lucas S."/>
            <person name="Han J."/>
            <person name="Lapidus A."/>
            <person name="Cheng J.-F."/>
            <person name="Goodwin L."/>
            <person name="Pitluck S."/>
            <person name="Peters L."/>
            <person name="Ovchinnikova G."/>
            <person name="Teshima H."/>
            <person name="Detter J.C."/>
            <person name="Han C."/>
            <person name="Tapia R."/>
            <person name="Land M."/>
            <person name="Hauser L."/>
            <person name="Kyrpides N."/>
            <person name="Ivanova N."/>
            <person name="Pagani I."/>
            <person name="Pester M."/>
            <person name="Spring S."/>
            <person name="Ollivier B."/>
            <person name="Rattei T."/>
            <person name="Klenk H.-P."/>
            <person name="Wagner M."/>
            <person name="Loy A."/>
            <person name="Woyke T."/>
        </authorList>
    </citation>
    <scope>NUCLEOTIDE SEQUENCE [LARGE SCALE GENOMIC DNA]</scope>
    <source>
        <strain evidence="2">ATCC 19365 / DSM 765 / NCIMB 8382 / VKM B-1628</strain>
    </source>
</reference>
<proteinExistence type="predicted"/>
<organism evidence="1 2">
    <name type="scientific">Desulfosporosinus orientis (strain ATCC 19365 / DSM 765 / NCIMB 8382 / VKM B-1628 / Singapore I)</name>
    <name type="common">Desulfotomaculum orientis</name>
    <dbReference type="NCBI Taxonomy" id="768706"/>
    <lineage>
        <taxon>Bacteria</taxon>
        <taxon>Bacillati</taxon>
        <taxon>Bacillota</taxon>
        <taxon>Clostridia</taxon>
        <taxon>Eubacteriales</taxon>
        <taxon>Desulfitobacteriaceae</taxon>
        <taxon>Desulfosporosinus</taxon>
    </lineage>
</organism>
<dbReference type="Pfam" id="PF01136">
    <property type="entry name" value="Peptidase_U32"/>
    <property type="match status" value="1"/>
</dbReference>